<feature type="region of interest" description="Disordered" evidence="1">
    <location>
        <begin position="69"/>
        <end position="92"/>
    </location>
</feature>
<dbReference type="EMBL" id="SPVG01000064">
    <property type="protein sequence ID" value="TFW27710.1"/>
    <property type="molecule type" value="Genomic_DNA"/>
</dbReference>
<accession>A0A4Y9SM26</accession>
<dbReference type="Proteomes" id="UP000297729">
    <property type="component" value="Unassembled WGS sequence"/>
</dbReference>
<protein>
    <submittedName>
        <fullName evidence="3">Pilus assembly protein</fullName>
    </submittedName>
</protein>
<feature type="signal peptide" evidence="2">
    <location>
        <begin position="1"/>
        <end position="18"/>
    </location>
</feature>
<keyword evidence="2" id="KW-0732">Signal</keyword>
<dbReference type="OrthoDB" id="8537668at2"/>
<dbReference type="PROSITE" id="PS51257">
    <property type="entry name" value="PROKAR_LIPOPROTEIN"/>
    <property type="match status" value="1"/>
</dbReference>
<evidence type="ECO:0000313" key="3">
    <source>
        <dbReference type="EMBL" id="TFW27710.1"/>
    </source>
</evidence>
<comment type="caution">
    <text evidence="3">The sequence shown here is derived from an EMBL/GenBank/DDBJ whole genome shotgun (WGS) entry which is preliminary data.</text>
</comment>
<sequence>MRSIVRLTAAALPMLLTACGTTPHLDRGFGNSVRLLQAQQTIYPDAGRQRRPAANGMDGPAATAAYDAYQRSFTTKEESNNDSLSIGLGNKR</sequence>
<dbReference type="AlphaFoldDB" id="A0A4Y9SM26"/>
<reference evidence="3 4" key="1">
    <citation type="submission" date="2019-03" db="EMBL/GenBank/DDBJ databases">
        <title>Draft Genome Sequence of Duganella callidus sp. nov., a Novel Duganella Species Isolated from Cultivated Soil.</title>
        <authorList>
            <person name="Raths R."/>
            <person name="Peta V."/>
            <person name="Bucking H."/>
        </authorList>
    </citation>
    <scope>NUCLEOTIDE SEQUENCE [LARGE SCALE GENOMIC DNA]</scope>
    <source>
        <strain evidence="3 4">DN04</strain>
    </source>
</reference>
<proteinExistence type="predicted"/>
<keyword evidence="4" id="KW-1185">Reference proteome</keyword>
<dbReference type="RefSeq" id="WP_135200737.1">
    <property type="nucleotide sequence ID" value="NZ_SPVG01000064.1"/>
</dbReference>
<evidence type="ECO:0000256" key="2">
    <source>
        <dbReference type="SAM" id="SignalP"/>
    </source>
</evidence>
<evidence type="ECO:0000313" key="4">
    <source>
        <dbReference type="Proteomes" id="UP000297729"/>
    </source>
</evidence>
<feature type="chain" id="PRO_5021237067" evidence="2">
    <location>
        <begin position="19"/>
        <end position="92"/>
    </location>
</feature>
<evidence type="ECO:0000256" key="1">
    <source>
        <dbReference type="SAM" id="MobiDB-lite"/>
    </source>
</evidence>
<gene>
    <name evidence="3" type="ORF">E4L98_06420</name>
</gene>
<organism evidence="3 4">
    <name type="scientific">Duganella callida</name>
    <dbReference type="NCBI Taxonomy" id="2561932"/>
    <lineage>
        <taxon>Bacteria</taxon>
        <taxon>Pseudomonadati</taxon>
        <taxon>Pseudomonadota</taxon>
        <taxon>Betaproteobacteria</taxon>
        <taxon>Burkholderiales</taxon>
        <taxon>Oxalobacteraceae</taxon>
        <taxon>Telluria group</taxon>
        <taxon>Duganella</taxon>
    </lineage>
</organism>
<name>A0A4Y9SM26_9BURK</name>